<dbReference type="GO" id="GO:0000184">
    <property type="term" value="P:nuclear-transcribed mRNA catabolic process, nonsense-mediated decay"/>
    <property type="evidence" value="ECO:0007669"/>
    <property type="project" value="InterPro"/>
</dbReference>
<feature type="domain" description="MIF4G" evidence="5">
    <location>
        <begin position="752"/>
        <end position="954"/>
    </location>
</feature>
<dbReference type="Gene3D" id="1.25.40.180">
    <property type="match status" value="3"/>
</dbReference>
<feature type="compositionally biased region" description="Gly residues" evidence="4">
    <location>
        <begin position="1122"/>
        <end position="1133"/>
    </location>
</feature>
<dbReference type="InterPro" id="IPR016024">
    <property type="entry name" value="ARM-type_fold"/>
</dbReference>
<organism evidence="6 7">
    <name type="scientific">Chlamydomonas schloesseri</name>
    <dbReference type="NCBI Taxonomy" id="2026947"/>
    <lineage>
        <taxon>Eukaryota</taxon>
        <taxon>Viridiplantae</taxon>
        <taxon>Chlorophyta</taxon>
        <taxon>core chlorophytes</taxon>
        <taxon>Chlorophyceae</taxon>
        <taxon>CS clade</taxon>
        <taxon>Chlamydomonadales</taxon>
        <taxon>Chlamydomonadaceae</taxon>
        <taxon>Chlamydomonas</taxon>
    </lineage>
</organism>
<feature type="region of interest" description="Disordered" evidence="4">
    <location>
        <begin position="1235"/>
        <end position="1283"/>
    </location>
</feature>
<feature type="region of interest" description="Disordered" evidence="4">
    <location>
        <begin position="1194"/>
        <end position="1220"/>
    </location>
</feature>
<proteinExistence type="predicted"/>
<evidence type="ECO:0000256" key="2">
    <source>
        <dbReference type="ARBA" id="ARBA00022490"/>
    </source>
</evidence>
<feature type="region of interest" description="Disordered" evidence="4">
    <location>
        <begin position="983"/>
        <end position="1041"/>
    </location>
</feature>
<dbReference type="GO" id="GO:0003723">
    <property type="term" value="F:RNA binding"/>
    <property type="evidence" value="ECO:0007669"/>
    <property type="project" value="InterPro"/>
</dbReference>
<dbReference type="GO" id="GO:0035145">
    <property type="term" value="C:exon-exon junction complex"/>
    <property type="evidence" value="ECO:0007669"/>
    <property type="project" value="TreeGrafter"/>
</dbReference>
<dbReference type="SMART" id="SM00543">
    <property type="entry name" value="MIF4G"/>
    <property type="match status" value="3"/>
</dbReference>
<evidence type="ECO:0000256" key="3">
    <source>
        <dbReference type="SAM" id="Coils"/>
    </source>
</evidence>
<feature type="compositionally biased region" description="Low complexity" evidence="4">
    <location>
        <begin position="1242"/>
        <end position="1257"/>
    </location>
</feature>
<feature type="compositionally biased region" description="Basic residues" evidence="4">
    <location>
        <begin position="1106"/>
        <end position="1117"/>
    </location>
</feature>
<comment type="caution">
    <text evidence="6">The sequence shown here is derived from an EMBL/GenBank/DDBJ whole genome shotgun (WGS) entry which is preliminary data.</text>
</comment>
<feature type="compositionally biased region" description="Low complexity" evidence="4">
    <location>
        <begin position="458"/>
        <end position="475"/>
    </location>
</feature>
<dbReference type="InterPro" id="IPR007193">
    <property type="entry name" value="Upf2/Nmd2_C"/>
</dbReference>
<dbReference type="OrthoDB" id="27832at2759"/>
<keyword evidence="7" id="KW-1185">Reference proteome</keyword>
<feature type="compositionally biased region" description="Gly residues" evidence="4">
    <location>
        <begin position="1204"/>
        <end position="1215"/>
    </location>
</feature>
<dbReference type="Pfam" id="PF04050">
    <property type="entry name" value="Upf2"/>
    <property type="match status" value="1"/>
</dbReference>
<feature type="compositionally biased region" description="Basic and acidic residues" evidence="4">
    <location>
        <begin position="1022"/>
        <end position="1033"/>
    </location>
</feature>
<evidence type="ECO:0000256" key="1">
    <source>
        <dbReference type="ARBA" id="ARBA00004496"/>
    </source>
</evidence>
<dbReference type="PANTHER" id="PTHR12839">
    <property type="entry name" value="NONSENSE-MEDIATED MRNA DECAY PROTEIN 2 UP-FRAMESHIFT SUPPRESSOR 2"/>
    <property type="match status" value="1"/>
</dbReference>
<dbReference type="Proteomes" id="UP000613740">
    <property type="component" value="Unassembled WGS sequence"/>
</dbReference>
<feature type="coiled-coil region" evidence="3">
    <location>
        <begin position="1161"/>
        <end position="1191"/>
    </location>
</feature>
<name>A0A836BD62_9CHLO</name>
<evidence type="ECO:0000313" key="6">
    <source>
        <dbReference type="EMBL" id="KAG2454449.1"/>
    </source>
</evidence>
<dbReference type="GO" id="GO:0005737">
    <property type="term" value="C:cytoplasm"/>
    <property type="evidence" value="ECO:0007669"/>
    <property type="project" value="UniProtKB-SubCell"/>
</dbReference>
<feature type="compositionally biased region" description="Low complexity" evidence="4">
    <location>
        <begin position="1067"/>
        <end position="1082"/>
    </location>
</feature>
<evidence type="ECO:0000256" key="4">
    <source>
        <dbReference type="SAM" id="MobiDB-lite"/>
    </source>
</evidence>
<evidence type="ECO:0000259" key="5">
    <source>
        <dbReference type="SMART" id="SM00543"/>
    </source>
</evidence>
<feature type="compositionally biased region" description="Gly residues" evidence="4">
    <location>
        <begin position="527"/>
        <end position="536"/>
    </location>
</feature>
<keyword evidence="3" id="KW-0175">Coiled coil</keyword>
<feature type="domain" description="MIF4G" evidence="5">
    <location>
        <begin position="52"/>
        <end position="280"/>
    </location>
</feature>
<dbReference type="InterPro" id="IPR039762">
    <property type="entry name" value="Nmd2/UPF2"/>
</dbReference>
<feature type="region of interest" description="Disordered" evidence="4">
    <location>
        <begin position="493"/>
        <end position="536"/>
    </location>
</feature>
<reference evidence="6" key="1">
    <citation type="journal article" date="2020" name="bioRxiv">
        <title>Comparative genomics of Chlamydomonas.</title>
        <authorList>
            <person name="Craig R.J."/>
            <person name="Hasan A.R."/>
            <person name="Ness R.W."/>
            <person name="Keightley P.D."/>
        </authorList>
    </citation>
    <scope>NUCLEOTIDE SEQUENCE</scope>
    <source>
        <strain evidence="6">CCAP 11/173</strain>
    </source>
</reference>
<gene>
    <name evidence="6" type="ORF">HYH02_001468</name>
</gene>
<dbReference type="InterPro" id="IPR003890">
    <property type="entry name" value="MIF4G-like_typ-3"/>
</dbReference>
<keyword evidence="2" id="KW-0963">Cytoplasm</keyword>
<feature type="region of interest" description="Disordered" evidence="4">
    <location>
        <begin position="365"/>
        <end position="391"/>
    </location>
</feature>
<dbReference type="PANTHER" id="PTHR12839:SF7">
    <property type="entry name" value="REGULATOR OF NONSENSE TRANSCRIPTS 2"/>
    <property type="match status" value="1"/>
</dbReference>
<sequence>MAVRIDAQALKDAGAQLTAARKALEVQRLLRESNLSVVRPSEDELKQLDSSIKKNSALTKKLRQLTEDSKQAILDDIRKTNQSKYVSEAVGAIADAPLRASDVPAAVAVCSLLHQRYADFGEQVAPALAKAFPKAGAGAESGGAAAEREGAKRRRAALRLLGELLAAGVVTSASPLLAVLKDLALPDYKKDREGAITALTLLGSFARPARELLLGQQLPAAALAAEAAVPAELAQPGATEGLPPEVAAALAALRGEQEALQTELEKRFVLPTTEAGVLSKVFDRAFEAAAAALGEDHKQLQEIEVENAALVNTRGDLPAEAAAEYERRRKAYETLHRAVAALAEGLARDMPVAVAEDAFTRLGAGDSASKDAAGKDAGGRDAAADAGAAPEHAFEDPDVRAFYESLPEVRELVPSVLLFGPDGKDPRAVAAAAAAAKEAAAKEQSAAAAAAKDGDDGAGAAAVAPAGDGPAAPVAAAAPGAAEDVAAACASGSAATEAPAEEEKPFAAGAGDAEGRRGSADGEGDGDGGAAGGGAEGGGGGSAALDLVLSKLSTCVSRDLADELAINFCYCNSKGNRKRLVRALVDVPRASLQLIPFFARVVAVLATVFPDVTQGVLSALESQFGTLLRRKDPSLSAASLEPRLRTARYLAELAKFRLLPPGSFFSALKQLLDDFTGHNIDTACALVEGAGRFMYRCAETRQRMENMMEVMMRLKNARNLDQRQGALVESAYWAVKPPSKASQRRKRSPLHEYIRHLIFDVLAESTIPTVLRKLLKLPWAAHEQYLVKCLLKVVRGRYSNIPLVSCLAAGLAQYHDSVGVALVDCVLEDIRLGLETPGAGLYQKRVADVRLLGELYNYMLCNSTPVFETLYLLVTFGHESPELAERLDPPDDFFRVRLVCALLDACGQYFSEGAARARLDRFLTFFQAYILSKATMPLDVEFDLQDVLHMLRPQLRRLDSYERALAAVNDIIAAEVARFGAPLGTIGEEEGDEEDERRGGGGGRGGDETEDDATGGVAGDARSLDEMSGRSSEDEAEDEVDADFEREWAALMGDTQSRLGGLSLAAAGGSGATPTAGASSAAGGAGAGAAAGAAASGAAGGEHVHHGSAHHRHHHHSLQGPYGEGDGEGGGGSVTLKMLVKRGGKDDRTRELQVPLSSAVAMALRQREEEEAREREEMKRLVLAANRAQQEEQLASLQLQNVGRPGGGGKKGGGYRFPKHTGQLDISVLDDFGPSYDLPFERAAAPPAPAQQQAQAGSGRGSGYGGRGGGYSGRGRGPREFGS</sequence>
<accession>A0A836BD62</accession>
<dbReference type="Pfam" id="PF02854">
    <property type="entry name" value="MIF4G"/>
    <property type="match status" value="3"/>
</dbReference>
<protein>
    <recommendedName>
        <fullName evidence="5">MIF4G domain-containing protein</fullName>
    </recommendedName>
</protein>
<feature type="domain" description="MIF4G" evidence="5">
    <location>
        <begin position="546"/>
        <end position="738"/>
    </location>
</feature>
<feature type="compositionally biased region" description="Gly residues" evidence="4">
    <location>
        <begin position="1258"/>
        <end position="1275"/>
    </location>
</feature>
<dbReference type="FunFam" id="1.25.40.180:FF:000030">
    <property type="entry name" value="Regulator of nonsense transcripts UPF2"/>
    <property type="match status" value="1"/>
</dbReference>
<feature type="region of interest" description="Disordered" evidence="4">
    <location>
        <begin position="456"/>
        <end position="475"/>
    </location>
</feature>
<dbReference type="EMBL" id="JAEHOD010000002">
    <property type="protein sequence ID" value="KAG2454449.1"/>
    <property type="molecule type" value="Genomic_DNA"/>
</dbReference>
<feature type="compositionally biased region" description="Basic and acidic residues" evidence="4">
    <location>
        <begin position="368"/>
        <end position="383"/>
    </location>
</feature>
<dbReference type="SUPFAM" id="SSF48371">
    <property type="entry name" value="ARM repeat"/>
    <property type="match status" value="3"/>
</dbReference>
<evidence type="ECO:0000313" key="7">
    <source>
        <dbReference type="Proteomes" id="UP000613740"/>
    </source>
</evidence>
<comment type="subcellular location">
    <subcellularLocation>
        <location evidence="1">Cytoplasm</location>
    </subcellularLocation>
</comment>
<feature type="region of interest" description="Disordered" evidence="4">
    <location>
        <begin position="1067"/>
        <end position="1135"/>
    </location>
</feature>